<comment type="miscellaneous">
    <text evidence="2">Reaction mechanism of ThiL seems to utilize a direct, inline transfer of the gamma-phosphate of ATP to TMP rather than a phosphorylated enzyme intermediate.</text>
</comment>
<feature type="binding site" evidence="2">
    <location>
        <position position="45"/>
    </location>
    <ligand>
        <name>Mg(2+)</name>
        <dbReference type="ChEBI" id="CHEBI:18420"/>
        <label>2</label>
    </ligand>
</feature>
<dbReference type="Proteomes" id="UP000281170">
    <property type="component" value="Plasmid 19"/>
</dbReference>
<dbReference type="GO" id="GO:0005524">
    <property type="term" value="F:ATP binding"/>
    <property type="evidence" value="ECO:0007669"/>
    <property type="project" value="UniProtKB-UniRule"/>
</dbReference>
<dbReference type="STRING" id="45056.Lade_0843"/>
<feature type="binding site" evidence="2">
    <location>
        <position position="257"/>
    </location>
    <ligand>
        <name>substrate</name>
    </ligand>
</feature>
<dbReference type="NCBIfam" id="TIGR01379">
    <property type="entry name" value="thiL"/>
    <property type="match status" value="1"/>
</dbReference>
<feature type="binding site" evidence="2">
    <location>
        <position position="73"/>
    </location>
    <ligand>
        <name>Mg(2+)</name>
        <dbReference type="ChEBI" id="CHEBI:18420"/>
        <label>4</label>
    </ligand>
</feature>
<proteinExistence type="inferred from homology"/>
<dbReference type="InterPro" id="IPR010918">
    <property type="entry name" value="PurM-like_C_dom"/>
</dbReference>
<dbReference type="PANTHER" id="PTHR30270">
    <property type="entry name" value="THIAMINE-MONOPHOSPHATE KINASE"/>
    <property type="match status" value="1"/>
</dbReference>
<comment type="catalytic activity">
    <reaction evidence="2">
        <text>thiamine phosphate + ATP = thiamine diphosphate + ADP</text>
        <dbReference type="Rhea" id="RHEA:15913"/>
        <dbReference type="ChEBI" id="CHEBI:30616"/>
        <dbReference type="ChEBI" id="CHEBI:37575"/>
        <dbReference type="ChEBI" id="CHEBI:58937"/>
        <dbReference type="ChEBI" id="CHEBI:456216"/>
        <dbReference type="EC" id="2.7.4.16"/>
    </reaction>
</comment>
<dbReference type="Gene3D" id="3.30.1330.10">
    <property type="entry name" value="PurM-like, N-terminal domain"/>
    <property type="match status" value="1"/>
</dbReference>
<dbReference type="PATRIC" id="fig|45056.6.peg.873"/>
<feature type="binding site" evidence="2">
    <location>
        <position position="144"/>
    </location>
    <ligand>
        <name>ATP</name>
        <dbReference type="ChEBI" id="CHEBI:30616"/>
    </ligand>
</feature>
<dbReference type="InterPro" id="IPR016188">
    <property type="entry name" value="PurM-like_N"/>
</dbReference>
<keyword evidence="1 2" id="KW-0784">Thiamine biosynthesis</keyword>
<accession>A0A0W0R596</accession>
<dbReference type="RefSeq" id="WP_058461884.1">
    <property type="nucleotide sequence ID" value="NZ_CAAAHS010000005.1"/>
</dbReference>
<feature type="binding site" evidence="2">
    <location>
        <position position="73"/>
    </location>
    <ligand>
        <name>Mg(2+)</name>
        <dbReference type="ChEBI" id="CHEBI:18420"/>
        <label>2</label>
    </ligand>
</feature>
<feature type="binding site" evidence="2">
    <location>
        <position position="52"/>
    </location>
    <ligand>
        <name>substrate</name>
    </ligand>
</feature>
<evidence type="ECO:0000313" key="7">
    <source>
        <dbReference type="Proteomes" id="UP000054859"/>
    </source>
</evidence>
<dbReference type="EMBL" id="LR134428">
    <property type="protein sequence ID" value="VEH85572.1"/>
    <property type="molecule type" value="Genomic_DNA"/>
</dbReference>
<evidence type="ECO:0000313" key="8">
    <source>
        <dbReference type="Proteomes" id="UP000281170"/>
    </source>
</evidence>
<keyword evidence="2 6" id="KW-0808">Transferase</keyword>
<dbReference type="KEGG" id="ladl:NCTC12735_01207"/>
<feature type="binding site" evidence="2">
    <location>
        <position position="207"/>
    </location>
    <ligand>
        <name>Mg(2+)</name>
        <dbReference type="ChEBI" id="CHEBI:18420"/>
        <label>3</label>
    </ligand>
</feature>
<organism evidence="5 7">
    <name type="scientific">Legionella adelaidensis</name>
    <dbReference type="NCBI Taxonomy" id="45056"/>
    <lineage>
        <taxon>Bacteria</taxon>
        <taxon>Pseudomonadati</taxon>
        <taxon>Pseudomonadota</taxon>
        <taxon>Gammaproteobacteria</taxon>
        <taxon>Legionellales</taxon>
        <taxon>Legionellaceae</taxon>
        <taxon>Legionella</taxon>
    </lineage>
</organism>
<dbReference type="InterPro" id="IPR036676">
    <property type="entry name" value="PurM-like_C_sf"/>
</dbReference>
<dbReference type="HAMAP" id="MF_02128">
    <property type="entry name" value="TMP_kinase"/>
    <property type="match status" value="1"/>
</dbReference>
<dbReference type="PANTHER" id="PTHR30270:SF0">
    <property type="entry name" value="THIAMINE-MONOPHOSPHATE KINASE"/>
    <property type="match status" value="1"/>
</dbReference>
<protein>
    <recommendedName>
        <fullName evidence="2">Thiamine-monophosphate kinase</fullName>
        <shortName evidence="2">TMP kinase</shortName>
        <shortName evidence="2">Thiamine-phosphate kinase</shortName>
        <ecNumber evidence="2">2.7.4.16</ecNumber>
    </recommendedName>
</protein>
<keyword evidence="2" id="KW-0460">Magnesium</keyword>
<keyword evidence="2" id="KW-0067">ATP-binding</keyword>
<keyword evidence="2" id="KW-0479">Metal-binding</keyword>
<reference evidence="5 7" key="1">
    <citation type="submission" date="2015-11" db="EMBL/GenBank/DDBJ databases">
        <title>Identification of large and diverse effector repertoires of 38 Legionella species.</title>
        <authorList>
            <person name="Burstein D."/>
            <person name="Amaro F."/>
            <person name="Zusman T."/>
            <person name="Lifshitz Z."/>
            <person name="Cohen O."/>
            <person name="Gilbert J.A."/>
            <person name="Pupko T."/>
            <person name="Shuman H.A."/>
            <person name="Segal G."/>
        </authorList>
    </citation>
    <scope>NUCLEOTIDE SEQUENCE [LARGE SCALE GENOMIC DNA]</scope>
    <source>
        <strain evidence="5 7">1762-AUS-E</strain>
    </source>
</reference>
<dbReference type="GO" id="GO:0009030">
    <property type="term" value="F:thiamine-phosphate kinase activity"/>
    <property type="evidence" value="ECO:0007669"/>
    <property type="project" value="UniProtKB-UniRule"/>
</dbReference>
<feature type="binding site" evidence="2">
    <location>
        <position position="28"/>
    </location>
    <ligand>
        <name>Mg(2+)</name>
        <dbReference type="ChEBI" id="CHEBI:18420"/>
        <label>3</label>
    </ligand>
</feature>
<gene>
    <name evidence="2 6" type="primary">thiL</name>
    <name evidence="5" type="ORF">Lade_0843</name>
    <name evidence="6" type="ORF">NCTC12735_01207</name>
</gene>
<dbReference type="InterPro" id="IPR036921">
    <property type="entry name" value="PurM-like_N_sf"/>
</dbReference>
<feature type="binding site" evidence="2">
    <location>
        <position position="43"/>
    </location>
    <ligand>
        <name>Mg(2+)</name>
        <dbReference type="ChEBI" id="CHEBI:18420"/>
        <label>4</label>
    </ligand>
</feature>
<dbReference type="InterPro" id="IPR006283">
    <property type="entry name" value="ThiL-like"/>
</dbReference>
<dbReference type="AlphaFoldDB" id="A0A0W0R596"/>
<feature type="binding site" evidence="2">
    <location>
        <position position="120"/>
    </location>
    <ligand>
        <name>Mg(2+)</name>
        <dbReference type="ChEBI" id="CHEBI:18420"/>
        <label>1</label>
    </ligand>
</feature>
<feature type="binding site" evidence="2">
    <location>
        <position position="28"/>
    </location>
    <ligand>
        <name>Mg(2+)</name>
        <dbReference type="ChEBI" id="CHEBI:18420"/>
        <label>4</label>
    </ligand>
</feature>
<dbReference type="OrthoDB" id="9802811at2"/>
<feature type="binding site" evidence="2">
    <location>
        <position position="44"/>
    </location>
    <ligand>
        <name>Mg(2+)</name>
        <dbReference type="ChEBI" id="CHEBI:18420"/>
        <label>1</label>
    </ligand>
</feature>
<comment type="pathway">
    <text evidence="2">Cofactor biosynthesis; thiamine diphosphate biosynthesis; thiamine diphosphate from thiamine phosphate: step 1/1.</text>
</comment>
<evidence type="ECO:0000313" key="6">
    <source>
        <dbReference type="EMBL" id="VEH85572.1"/>
    </source>
</evidence>
<feature type="binding site" evidence="2">
    <location>
        <position position="45"/>
    </location>
    <ligand>
        <name>Mg(2+)</name>
        <dbReference type="ChEBI" id="CHEBI:18420"/>
        <label>1</label>
    </ligand>
</feature>
<dbReference type="EMBL" id="LNKA01000001">
    <property type="protein sequence ID" value="KTC66185.1"/>
    <property type="molecule type" value="Genomic_DNA"/>
</dbReference>
<keyword evidence="7" id="KW-1185">Reference proteome</keyword>
<dbReference type="GO" id="GO:0009229">
    <property type="term" value="P:thiamine diphosphate biosynthetic process"/>
    <property type="evidence" value="ECO:0007669"/>
    <property type="project" value="UniProtKB-UniRule"/>
</dbReference>
<evidence type="ECO:0000259" key="4">
    <source>
        <dbReference type="Pfam" id="PF02769"/>
    </source>
</evidence>
<comment type="function">
    <text evidence="2">Catalyzes the ATP-dependent phosphorylation of thiamine-monophosphate (TMP) to form thiamine-pyrophosphate (TPP), the active form of vitamin B1.</text>
</comment>
<geneLocation type="plasmid" evidence="6 8">
    <name>19</name>
</geneLocation>
<reference evidence="6 8" key="2">
    <citation type="submission" date="2018-12" db="EMBL/GenBank/DDBJ databases">
        <authorList>
            <consortium name="Pathogen Informatics"/>
        </authorList>
    </citation>
    <scope>NUCLEOTIDE SEQUENCE [LARGE SCALE GENOMIC DNA]</scope>
    <source>
        <strain evidence="6 8">NCTC12735</strain>
        <plasmid evidence="8">19</plasmid>
    </source>
</reference>
<keyword evidence="2" id="KW-0547">Nucleotide-binding</keyword>
<evidence type="ECO:0000259" key="3">
    <source>
        <dbReference type="Pfam" id="PF00586"/>
    </source>
</evidence>
<dbReference type="GO" id="GO:0009228">
    <property type="term" value="P:thiamine biosynthetic process"/>
    <property type="evidence" value="ECO:0007669"/>
    <property type="project" value="UniProtKB-KW"/>
</dbReference>
<dbReference type="UniPathway" id="UPA00060">
    <property type="reaction ID" value="UER00142"/>
</dbReference>
<feature type="binding site" evidence="2">
    <location>
        <position position="209"/>
    </location>
    <ligand>
        <name>ATP</name>
        <dbReference type="ChEBI" id="CHEBI:30616"/>
    </ligand>
</feature>
<name>A0A0W0R596_9GAMM</name>
<feature type="binding site" evidence="2">
    <location>
        <position position="210"/>
    </location>
    <ligand>
        <name>Mg(2+)</name>
        <dbReference type="ChEBI" id="CHEBI:18420"/>
        <label>5</label>
    </ligand>
</feature>
<feature type="binding site" evidence="2">
    <location>
        <position position="312"/>
    </location>
    <ligand>
        <name>substrate</name>
    </ligand>
</feature>
<dbReference type="EC" id="2.7.4.16" evidence="2"/>
<evidence type="ECO:0000256" key="2">
    <source>
        <dbReference type="HAMAP-Rule" id="MF_02128"/>
    </source>
</evidence>
<comment type="similarity">
    <text evidence="2">Belongs to the thiamine-monophosphate kinase family.</text>
</comment>
<keyword evidence="2 5" id="KW-0418">Kinase</keyword>
<dbReference type="Proteomes" id="UP000054859">
    <property type="component" value="Unassembled WGS sequence"/>
</dbReference>
<keyword evidence="6" id="KW-0614">Plasmid</keyword>
<dbReference type="Pfam" id="PF00586">
    <property type="entry name" value="AIRS"/>
    <property type="match status" value="1"/>
</dbReference>
<dbReference type="CDD" id="cd02194">
    <property type="entry name" value="ThiL"/>
    <property type="match status" value="1"/>
</dbReference>
<dbReference type="Pfam" id="PF02769">
    <property type="entry name" value="AIRS_C"/>
    <property type="match status" value="1"/>
</dbReference>
<feature type="domain" description="PurM-like C-terminal" evidence="4">
    <location>
        <begin position="151"/>
        <end position="298"/>
    </location>
</feature>
<dbReference type="Gene3D" id="3.90.650.10">
    <property type="entry name" value="PurM-like C-terminal domain"/>
    <property type="match status" value="1"/>
</dbReference>
<sequence>MNEFELINVFFKPFSCKEDGVLLGIGDDAACIKIPPNQHLLVSTDTLVAETHFLSEWDPFDIAYKSLMVNISDIAAMGGVPKWITLALTLPQLNQIWLKSFSEGLSTALNHYSMALVGGDTTKGPLSITITILGLVEQGMAITRQGAKAKDKIYVSGNLGAAALAVSLLDKEIKKEDRTMLMDKLLRPEPRVSFHSLLQSYATAAIDISDGLSADLFHICEQSNVGAMLEENKIPVHPLVKKYQKENATSFALKGGDDYELCFTIPAEKEQAFICDARKQGIECFCIGEIQSQSGLRIKKQGGIESLVPQGYQHF</sequence>
<dbReference type="SUPFAM" id="SSF55326">
    <property type="entry name" value="PurM N-terminal domain-like"/>
    <property type="match status" value="1"/>
</dbReference>
<dbReference type="GO" id="GO:0000287">
    <property type="term" value="F:magnesium ion binding"/>
    <property type="evidence" value="ECO:0007669"/>
    <property type="project" value="UniProtKB-UniRule"/>
</dbReference>
<evidence type="ECO:0000256" key="1">
    <source>
        <dbReference type="ARBA" id="ARBA00022977"/>
    </source>
</evidence>
<feature type="binding site" evidence="2">
    <location>
        <position position="73"/>
    </location>
    <ligand>
        <name>Mg(2+)</name>
        <dbReference type="ChEBI" id="CHEBI:18420"/>
        <label>3</label>
    </ligand>
</feature>
<comment type="caution">
    <text evidence="2">Lacks conserved residue(s) required for the propagation of feature annotation.</text>
</comment>
<feature type="domain" description="PurM-like N-terminal" evidence="3">
    <location>
        <begin position="26"/>
        <end position="136"/>
    </location>
</feature>
<dbReference type="PIRSF" id="PIRSF005303">
    <property type="entry name" value="Thiam_monoph_kin"/>
    <property type="match status" value="1"/>
</dbReference>
<feature type="binding site" evidence="2">
    <location>
        <begin position="119"/>
        <end position="120"/>
    </location>
    <ligand>
        <name>ATP</name>
        <dbReference type="ChEBI" id="CHEBI:30616"/>
    </ligand>
</feature>
<evidence type="ECO:0000313" key="5">
    <source>
        <dbReference type="EMBL" id="KTC66185.1"/>
    </source>
</evidence>
<dbReference type="SUPFAM" id="SSF56042">
    <property type="entry name" value="PurM C-terminal domain-like"/>
    <property type="match status" value="1"/>
</dbReference>